<dbReference type="AlphaFoldDB" id="A0AA36IPJ8"/>
<dbReference type="Proteomes" id="UP001178507">
    <property type="component" value="Unassembled WGS sequence"/>
</dbReference>
<dbReference type="Gene3D" id="3.30.1330.40">
    <property type="entry name" value="RutC-like"/>
    <property type="match status" value="1"/>
</dbReference>
<dbReference type="Pfam" id="PF00892">
    <property type="entry name" value="EamA"/>
    <property type="match status" value="2"/>
</dbReference>
<dbReference type="PANTHER" id="PTHR11803:SF39">
    <property type="entry name" value="2-IMINOBUTANOATE_2-IMINOPROPANOATE DEAMINASE"/>
    <property type="match status" value="1"/>
</dbReference>
<proteinExistence type="inferred from homology"/>
<dbReference type="InterPro" id="IPR000620">
    <property type="entry name" value="EamA_dom"/>
</dbReference>
<dbReference type="SUPFAM" id="SSF103481">
    <property type="entry name" value="Multidrug resistance efflux transporter EmrE"/>
    <property type="match status" value="2"/>
</dbReference>
<dbReference type="CDD" id="cd00448">
    <property type="entry name" value="YjgF_YER057c_UK114_family"/>
    <property type="match status" value="1"/>
</dbReference>
<feature type="transmembrane region" description="Helical" evidence="2">
    <location>
        <begin position="34"/>
        <end position="53"/>
    </location>
</feature>
<dbReference type="InterPro" id="IPR037185">
    <property type="entry name" value="EmrE-like"/>
</dbReference>
<evidence type="ECO:0000256" key="1">
    <source>
        <dbReference type="ARBA" id="ARBA00010552"/>
    </source>
</evidence>
<feature type="transmembrane region" description="Helical" evidence="2">
    <location>
        <begin position="120"/>
        <end position="141"/>
    </location>
</feature>
<reference evidence="4" key="1">
    <citation type="submission" date="2023-08" db="EMBL/GenBank/DDBJ databases">
        <authorList>
            <person name="Chen Y."/>
            <person name="Shah S."/>
            <person name="Dougan E. K."/>
            <person name="Thang M."/>
            <person name="Chan C."/>
        </authorList>
    </citation>
    <scope>NUCLEOTIDE SEQUENCE</scope>
</reference>
<feature type="transmembrane region" description="Helical" evidence="2">
    <location>
        <begin position="147"/>
        <end position="171"/>
    </location>
</feature>
<dbReference type="GO" id="GO:0019239">
    <property type="term" value="F:deaminase activity"/>
    <property type="evidence" value="ECO:0007669"/>
    <property type="project" value="TreeGrafter"/>
</dbReference>
<gene>
    <name evidence="4" type="ORF">EVOR1521_LOCUS16584</name>
</gene>
<accession>A0AA36IPJ8</accession>
<feature type="transmembrane region" description="Helical" evidence="2">
    <location>
        <begin position="215"/>
        <end position="233"/>
    </location>
</feature>
<keyword evidence="2" id="KW-0812">Transmembrane</keyword>
<dbReference type="InterPro" id="IPR006175">
    <property type="entry name" value="YjgF/YER057c/UK114"/>
</dbReference>
<keyword evidence="2" id="KW-1133">Transmembrane helix</keyword>
<protein>
    <recommendedName>
        <fullName evidence="3">EamA domain-containing protein</fullName>
    </recommendedName>
</protein>
<name>A0AA36IPJ8_9DINO</name>
<feature type="transmembrane region" description="Helical" evidence="2">
    <location>
        <begin position="91"/>
        <end position="113"/>
    </location>
</feature>
<keyword evidence="2" id="KW-0472">Membrane</keyword>
<dbReference type="SUPFAM" id="SSF55298">
    <property type="entry name" value="YjgF-like"/>
    <property type="match status" value="1"/>
</dbReference>
<dbReference type="GO" id="GO:0005829">
    <property type="term" value="C:cytosol"/>
    <property type="evidence" value="ECO:0007669"/>
    <property type="project" value="TreeGrafter"/>
</dbReference>
<dbReference type="PANTHER" id="PTHR11803">
    <property type="entry name" value="2-IMINOBUTANOATE/2-IMINOPROPANOATE DEAMINASE RIDA"/>
    <property type="match status" value="1"/>
</dbReference>
<evidence type="ECO:0000259" key="3">
    <source>
        <dbReference type="Pfam" id="PF00892"/>
    </source>
</evidence>
<comment type="caution">
    <text evidence="4">The sequence shown here is derived from an EMBL/GenBank/DDBJ whole genome shotgun (WGS) entry which is preliminary data.</text>
</comment>
<dbReference type="EMBL" id="CAUJNA010002223">
    <property type="protein sequence ID" value="CAJ1391320.1"/>
    <property type="molecule type" value="Genomic_DNA"/>
</dbReference>
<comment type="similarity">
    <text evidence="1">Belongs to the RutC family.</text>
</comment>
<evidence type="ECO:0000256" key="2">
    <source>
        <dbReference type="SAM" id="Phobius"/>
    </source>
</evidence>
<feature type="domain" description="EamA" evidence="3">
    <location>
        <begin position="121"/>
        <end position="257"/>
    </location>
</feature>
<feature type="transmembrane region" description="Helical" evidence="2">
    <location>
        <begin position="183"/>
        <end position="203"/>
    </location>
</feature>
<dbReference type="FunFam" id="3.30.1330.40:FF:000001">
    <property type="entry name" value="L-PSP family endoribonuclease"/>
    <property type="match status" value="1"/>
</dbReference>
<dbReference type="InterPro" id="IPR035959">
    <property type="entry name" value="RutC-like_sf"/>
</dbReference>
<dbReference type="GO" id="GO:0016020">
    <property type="term" value="C:membrane"/>
    <property type="evidence" value="ECO:0007669"/>
    <property type="project" value="InterPro"/>
</dbReference>
<evidence type="ECO:0000313" key="5">
    <source>
        <dbReference type="Proteomes" id="UP001178507"/>
    </source>
</evidence>
<keyword evidence="5" id="KW-1185">Reference proteome</keyword>
<feature type="transmembrane region" description="Helical" evidence="2">
    <location>
        <begin position="65"/>
        <end position="85"/>
    </location>
</feature>
<evidence type="ECO:0000313" key="4">
    <source>
        <dbReference type="EMBL" id="CAJ1391320.1"/>
    </source>
</evidence>
<feature type="domain" description="EamA" evidence="3">
    <location>
        <begin position="5"/>
        <end position="106"/>
    </location>
</feature>
<sequence>MAVSVGYRMALVSLVMFGWSIARGEKIGLRPIDQPWVVVQGVLFFGLAFITFYHSTTLITSGISALVLSTSSLFAAVVGWLFLSAPVTMRMLFGIMSGIAGLAVIAMPQLLAVSSGPQTMAGVALALAAAACTGCGTVVAMRNQQAGIPISVLMSWAALFGALFSFALALFGDMSFKVDISAAYLAGLAYLAIIASCVTFFMYFSLVQRIGPASASYTLALVPVVALLLSALFENLTIDGYVIAGGIAVLFGNILVLSAPARQAGDLIFLSGQVPFGPDGALVGGDIETQTRQVLDNIAAALEQAGASLDDVVKTTIWLTDRNDFVRFNAVYAQYFPHLPPARSCVGAPLMVDANVEIEVVAYRPAPS</sequence>
<organism evidence="4 5">
    <name type="scientific">Effrenium voratum</name>
    <dbReference type="NCBI Taxonomy" id="2562239"/>
    <lineage>
        <taxon>Eukaryota</taxon>
        <taxon>Sar</taxon>
        <taxon>Alveolata</taxon>
        <taxon>Dinophyceae</taxon>
        <taxon>Suessiales</taxon>
        <taxon>Symbiodiniaceae</taxon>
        <taxon>Effrenium</taxon>
    </lineage>
</organism>
<feature type="transmembrane region" description="Helical" evidence="2">
    <location>
        <begin position="240"/>
        <end position="261"/>
    </location>
</feature>
<dbReference type="Pfam" id="PF01042">
    <property type="entry name" value="Ribonuc_L-PSP"/>
    <property type="match status" value="1"/>
</dbReference>